<accession>A0ABN8MIH8</accession>
<dbReference type="EMBL" id="CALNXI010000431">
    <property type="protein sequence ID" value="CAH3027011.1"/>
    <property type="molecule type" value="Genomic_DNA"/>
</dbReference>
<gene>
    <name evidence="2" type="ORF">PEVE_00030483</name>
</gene>
<evidence type="ECO:0000313" key="3">
    <source>
        <dbReference type="Proteomes" id="UP001159427"/>
    </source>
</evidence>
<comment type="caution">
    <text evidence="2">The sequence shown here is derived from an EMBL/GenBank/DDBJ whole genome shotgun (WGS) entry which is preliminary data.</text>
</comment>
<keyword evidence="1" id="KW-0472">Membrane</keyword>
<name>A0ABN8MIH8_9CNID</name>
<proteinExistence type="predicted"/>
<dbReference type="Proteomes" id="UP001159427">
    <property type="component" value="Unassembled WGS sequence"/>
</dbReference>
<sequence>MAPSVSRCMGPSVPKCMGSSAPECIGPTVPSIWTILYGTICAQAIIIVSTFVVVVLVYSINVGPLASTRSKFCVCVVDTYGYGGLKGIETSEHVSFAAFVRKPSARITNVR</sequence>
<keyword evidence="1" id="KW-0812">Transmembrane</keyword>
<reference evidence="2 3" key="1">
    <citation type="submission" date="2022-05" db="EMBL/GenBank/DDBJ databases">
        <authorList>
            <consortium name="Genoscope - CEA"/>
            <person name="William W."/>
        </authorList>
    </citation>
    <scope>NUCLEOTIDE SEQUENCE [LARGE SCALE GENOMIC DNA]</scope>
</reference>
<keyword evidence="1" id="KW-1133">Transmembrane helix</keyword>
<feature type="transmembrane region" description="Helical" evidence="1">
    <location>
        <begin position="35"/>
        <end position="60"/>
    </location>
</feature>
<evidence type="ECO:0000313" key="2">
    <source>
        <dbReference type="EMBL" id="CAH3027011.1"/>
    </source>
</evidence>
<evidence type="ECO:0000256" key="1">
    <source>
        <dbReference type="SAM" id="Phobius"/>
    </source>
</evidence>
<keyword evidence="3" id="KW-1185">Reference proteome</keyword>
<protein>
    <submittedName>
        <fullName evidence="2">Uncharacterized protein</fullName>
    </submittedName>
</protein>
<organism evidence="2 3">
    <name type="scientific">Porites evermanni</name>
    <dbReference type="NCBI Taxonomy" id="104178"/>
    <lineage>
        <taxon>Eukaryota</taxon>
        <taxon>Metazoa</taxon>
        <taxon>Cnidaria</taxon>
        <taxon>Anthozoa</taxon>
        <taxon>Hexacorallia</taxon>
        <taxon>Scleractinia</taxon>
        <taxon>Fungiina</taxon>
        <taxon>Poritidae</taxon>
        <taxon>Porites</taxon>
    </lineage>
</organism>